<dbReference type="InterPro" id="IPR036691">
    <property type="entry name" value="Endo/exonu/phosph_ase_sf"/>
</dbReference>
<name>A0A1V0SJI9_9VIRU</name>
<protein>
    <recommendedName>
        <fullName evidence="2">Endonuclease/exonuclease/phosphatase domain-containing protein</fullName>
    </recommendedName>
</protein>
<evidence type="ECO:0000313" key="1">
    <source>
        <dbReference type="EMBL" id="ARF11885.1"/>
    </source>
</evidence>
<gene>
    <name evidence="1" type="ORF">Klosneuvirus_3_20</name>
</gene>
<dbReference type="EMBL" id="KY684110">
    <property type="protein sequence ID" value="ARF11885.1"/>
    <property type="molecule type" value="Genomic_DNA"/>
</dbReference>
<proteinExistence type="predicted"/>
<dbReference type="SUPFAM" id="SSF56219">
    <property type="entry name" value="DNase I-like"/>
    <property type="match status" value="1"/>
</dbReference>
<evidence type="ECO:0008006" key="2">
    <source>
        <dbReference type="Google" id="ProtNLM"/>
    </source>
</evidence>
<dbReference type="Gene3D" id="3.60.10.10">
    <property type="entry name" value="Endonuclease/exonuclease/phosphatase"/>
    <property type="match status" value="1"/>
</dbReference>
<accession>A0A1V0SJI9</accession>
<organism evidence="1">
    <name type="scientific">Klosneuvirus KNV1</name>
    <dbReference type="NCBI Taxonomy" id="1977640"/>
    <lineage>
        <taxon>Viruses</taxon>
        <taxon>Varidnaviria</taxon>
        <taxon>Bamfordvirae</taxon>
        <taxon>Nucleocytoviricota</taxon>
        <taxon>Megaviricetes</taxon>
        <taxon>Imitervirales</taxon>
        <taxon>Mimiviridae</taxon>
        <taxon>Klosneuvirinae</taxon>
        <taxon>Klosneuvirus</taxon>
    </lineage>
</organism>
<sequence length="283" mass="31680">MQVRLLLNEATIFCLCELEEDVCNQFAAEFADCATKIVAYNTSKGAFHLLLIAHNPVTLANVKAYPLTKSGESYPDAKRPTALKPNEVPTAEYKEEVALYKKEILGDNFDKMVVGVSLTVNGETIDVYFTHMGLSTEARMAQTAKLVEIIKSRLPNKFVIIGDLNAFDPSVKVPALYKPQIELIREGLSCAWLTEGVESTFEAYYFDIVFKLTEEERKKYFQLKDENKIEEFRVFCLEMVAKYGTKGGPLDHAFASKELNAIATVHPTEGLSDHAMIEVVFGN</sequence>
<reference evidence="1" key="1">
    <citation type="journal article" date="2017" name="Science">
        <title>Giant viruses with an expanded complement of translation system components.</title>
        <authorList>
            <person name="Schulz F."/>
            <person name="Yutin N."/>
            <person name="Ivanova N.N."/>
            <person name="Ortega D.R."/>
            <person name="Lee T.K."/>
            <person name="Vierheilig J."/>
            <person name="Daims H."/>
            <person name="Horn M."/>
            <person name="Wagner M."/>
            <person name="Jensen G.J."/>
            <person name="Kyrpides N.C."/>
            <person name="Koonin E.V."/>
            <person name="Woyke T."/>
        </authorList>
    </citation>
    <scope>NUCLEOTIDE SEQUENCE</scope>
    <source>
        <strain evidence="1">KNV1</strain>
    </source>
</reference>